<dbReference type="GO" id="GO:0007032">
    <property type="term" value="P:endosome organization"/>
    <property type="evidence" value="ECO:0007669"/>
    <property type="project" value="EnsemblFungi"/>
</dbReference>
<organism evidence="1 2">
    <name type="scientific">Naumovozyma dairenensis (strain ATCC 10597 / BCRC 20456 / CBS 421 / NBRC 0211 / NRRL Y-12639)</name>
    <name type="common">Saccharomyces dairenensis</name>
    <dbReference type="NCBI Taxonomy" id="1071378"/>
    <lineage>
        <taxon>Eukaryota</taxon>
        <taxon>Fungi</taxon>
        <taxon>Dikarya</taxon>
        <taxon>Ascomycota</taxon>
        <taxon>Saccharomycotina</taxon>
        <taxon>Saccharomycetes</taxon>
        <taxon>Saccharomycetales</taxon>
        <taxon>Saccharomycetaceae</taxon>
        <taxon>Naumovozyma</taxon>
    </lineage>
</organism>
<name>G0WH54_NAUDC</name>
<dbReference type="AlphaFoldDB" id="G0WH54"/>
<gene>
    <name evidence="1" type="primary">NDAI0J02400</name>
    <name evidence="1" type="ordered locus">NDAI_0J02400</name>
</gene>
<dbReference type="OMA" id="IEANHAY"/>
<evidence type="ECO:0000313" key="2">
    <source>
        <dbReference type="Proteomes" id="UP000000689"/>
    </source>
</evidence>
<dbReference type="KEGG" id="ndi:NDAI_0J02400"/>
<dbReference type="Proteomes" id="UP000000689">
    <property type="component" value="Chromosome 10"/>
</dbReference>
<accession>G0WH54</accession>
<dbReference type="OrthoDB" id="20018at2759"/>
<sequence length="108" mass="12561">MTSTTKTYGELEELFKRIINSETPTEVSKTLKEIENNNKYINDVQFKKLIELHDDRFKNKCLKPMQGLCTKYNNVVVQDGDLQIDAALVDRDLRVLETTLQLIKERKG</sequence>
<dbReference type="GO" id="GO:0005768">
    <property type="term" value="C:endosome"/>
    <property type="evidence" value="ECO:0007669"/>
    <property type="project" value="EnsemblFungi"/>
</dbReference>
<dbReference type="GO" id="GO:0031083">
    <property type="term" value="C:BLOC-1 complex"/>
    <property type="evidence" value="ECO:0007669"/>
    <property type="project" value="EnsemblFungi"/>
</dbReference>
<protein>
    <submittedName>
        <fullName evidence="1">Uncharacterized protein</fullName>
    </submittedName>
</protein>
<reference evidence="1 2" key="1">
    <citation type="journal article" date="2011" name="Proc. Natl. Acad. Sci. U.S.A.">
        <title>Evolutionary erosion of yeast sex chromosomes by mating-type switching accidents.</title>
        <authorList>
            <person name="Gordon J.L."/>
            <person name="Armisen D."/>
            <person name="Proux-Wera E."/>
            <person name="Oheigeartaigh S.S."/>
            <person name="Byrne K.P."/>
            <person name="Wolfe K.H."/>
        </authorList>
    </citation>
    <scope>NUCLEOTIDE SEQUENCE [LARGE SCALE GENOMIC DNA]</scope>
    <source>
        <strain evidence="2">ATCC 10597 / BCRC 20456 / CBS 421 / NBRC 0211 / NRRL Y-12639</strain>
    </source>
</reference>
<keyword evidence="2" id="KW-1185">Reference proteome</keyword>
<dbReference type="HOGENOM" id="CLU_150164_0_0_1"/>
<dbReference type="eggNOG" id="ENOG502S787">
    <property type="taxonomic scope" value="Eukaryota"/>
</dbReference>
<dbReference type="RefSeq" id="XP_003672375.1">
    <property type="nucleotide sequence ID" value="XM_003672327.1"/>
</dbReference>
<dbReference type="STRING" id="1071378.G0WH54"/>
<dbReference type="GO" id="GO:0032880">
    <property type="term" value="P:regulation of protein localization"/>
    <property type="evidence" value="ECO:0007669"/>
    <property type="project" value="EnsemblFungi"/>
</dbReference>
<dbReference type="EMBL" id="HE580276">
    <property type="protein sequence ID" value="CCD27132.1"/>
    <property type="molecule type" value="Genomic_DNA"/>
</dbReference>
<evidence type="ECO:0000313" key="1">
    <source>
        <dbReference type="EMBL" id="CCD27132.1"/>
    </source>
</evidence>
<dbReference type="GeneID" id="11494469"/>
<proteinExistence type="predicted"/>